<dbReference type="AlphaFoldDB" id="A0A6N9Q3A4"/>
<name>A0A6N9Q3A4_9BACL</name>
<dbReference type="RefSeq" id="WP_160646094.1">
    <property type="nucleotide sequence ID" value="NZ_SIJB01000023.1"/>
</dbReference>
<accession>A0A6N9Q3A4</accession>
<dbReference type="InterPro" id="IPR001447">
    <property type="entry name" value="Arylamine_N-AcTrfase"/>
</dbReference>
<protein>
    <submittedName>
        <fullName evidence="3">Acetyltransferase</fullName>
    </submittedName>
</protein>
<dbReference type="Proteomes" id="UP000448943">
    <property type="component" value="Unassembled WGS sequence"/>
</dbReference>
<evidence type="ECO:0000313" key="4">
    <source>
        <dbReference type="Proteomes" id="UP000448943"/>
    </source>
</evidence>
<dbReference type="Gene3D" id="3.30.2140.20">
    <property type="match status" value="1"/>
</dbReference>
<sequence length="259" mass="30456">MTINKEMNVNEYLKRIKVQSITGNAIEDIKWLQRQNLYYVPFENLDVINKVPVKLDLSPIYHKIVRNHRGGFCYEVNGLFHWLLKQLGYKVRMISSTIAKEKDQWYRSHTHLTNIVTLKGVDYLIEVAAGDTVRSPVPLTGEIVEDISGKYRIYPIGEFLHLQKYLDNEWASVYRFTTTPRTFSFFEEVCRWNQTSPESPFTQKKIVTRATETGRLTLTNHEIITTINGEKKKKEYQQDELPILLNNLFDIDMYQKQSK</sequence>
<keyword evidence="4" id="KW-1185">Reference proteome</keyword>
<organism evidence="3 4">
    <name type="scientific">Chengkuizengella marina</name>
    <dbReference type="NCBI Taxonomy" id="2507566"/>
    <lineage>
        <taxon>Bacteria</taxon>
        <taxon>Bacillati</taxon>
        <taxon>Bacillota</taxon>
        <taxon>Bacilli</taxon>
        <taxon>Bacillales</taxon>
        <taxon>Paenibacillaceae</taxon>
        <taxon>Chengkuizengella</taxon>
    </lineage>
</organism>
<proteinExistence type="inferred from homology"/>
<dbReference type="PANTHER" id="PTHR11786">
    <property type="entry name" value="N-HYDROXYARYLAMINE O-ACETYLTRANSFERASE"/>
    <property type="match status" value="1"/>
</dbReference>
<reference evidence="3 4" key="1">
    <citation type="submission" date="2019-01" db="EMBL/GenBank/DDBJ databases">
        <title>Chengkuizengella sp. nov., isolated from deep-sea sediment of East Pacific Ocean.</title>
        <authorList>
            <person name="Yang J."/>
            <person name="Lai Q."/>
            <person name="Shao Z."/>
        </authorList>
    </citation>
    <scope>NUCLEOTIDE SEQUENCE [LARGE SCALE GENOMIC DNA]</scope>
    <source>
        <strain evidence="3 4">YPA3-1-1</strain>
    </source>
</reference>
<dbReference type="SUPFAM" id="SSF54001">
    <property type="entry name" value="Cysteine proteinases"/>
    <property type="match status" value="1"/>
</dbReference>
<dbReference type="OrthoDB" id="7181050at2"/>
<evidence type="ECO:0000256" key="2">
    <source>
        <dbReference type="RuleBase" id="RU003452"/>
    </source>
</evidence>
<comment type="caution">
    <text evidence="3">The sequence shown here is derived from an EMBL/GenBank/DDBJ whole genome shotgun (WGS) entry which is preliminary data.</text>
</comment>
<evidence type="ECO:0000313" key="3">
    <source>
        <dbReference type="EMBL" id="NBI29299.1"/>
    </source>
</evidence>
<dbReference type="GO" id="GO:0016407">
    <property type="term" value="F:acetyltransferase activity"/>
    <property type="evidence" value="ECO:0007669"/>
    <property type="project" value="InterPro"/>
</dbReference>
<dbReference type="PRINTS" id="PR01543">
    <property type="entry name" value="ANATRNSFRASE"/>
</dbReference>
<dbReference type="InterPro" id="IPR053710">
    <property type="entry name" value="Arylamine_NAT_domain_sf"/>
</dbReference>
<dbReference type="Pfam" id="PF00797">
    <property type="entry name" value="Acetyltransf_2"/>
    <property type="match status" value="1"/>
</dbReference>
<evidence type="ECO:0000256" key="1">
    <source>
        <dbReference type="ARBA" id="ARBA00006547"/>
    </source>
</evidence>
<comment type="similarity">
    <text evidence="1 2">Belongs to the arylamine N-acetyltransferase family.</text>
</comment>
<dbReference type="PANTHER" id="PTHR11786:SF0">
    <property type="entry name" value="ARYLAMINE N-ACETYLTRANSFERASE 4-RELATED"/>
    <property type="match status" value="1"/>
</dbReference>
<dbReference type="EMBL" id="SIJB01000023">
    <property type="protein sequence ID" value="NBI29299.1"/>
    <property type="molecule type" value="Genomic_DNA"/>
</dbReference>
<gene>
    <name evidence="3" type="ORF">ERL59_10040</name>
</gene>
<keyword evidence="3" id="KW-0808">Transferase</keyword>
<dbReference type="InterPro" id="IPR038765">
    <property type="entry name" value="Papain-like_cys_pep_sf"/>
</dbReference>